<gene>
    <name evidence="6" type="ORF">RT41_GL000425</name>
</gene>
<dbReference type="InterPro" id="IPR000847">
    <property type="entry name" value="LysR_HTH_N"/>
</dbReference>
<dbReference type="GO" id="GO:0000976">
    <property type="term" value="F:transcription cis-regulatory region binding"/>
    <property type="evidence" value="ECO:0007669"/>
    <property type="project" value="TreeGrafter"/>
</dbReference>
<name>A0A2A5RJE5_9LACT</name>
<dbReference type="STRING" id="1291764.GCA_001311235_02722"/>
<dbReference type="GO" id="GO:0003700">
    <property type="term" value="F:DNA-binding transcription factor activity"/>
    <property type="evidence" value="ECO:0007669"/>
    <property type="project" value="InterPro"/>
</dbReference>
<accession>A0A2A5RJE5</accession>
<dbReference type="RefSeq" id="WP_054639801.1">
    <property type="nucleotide sequence ID" value="NZ_JXJU01000010.1"/>
</dbReference>
<protein>
    <submittedName>
        <fullName evidence="6">LysR family transcriptional regulator</fullName>
    </submittedName>
</protein>
<dbReference type="PANTHER" id="PTHR30126">
    <property type="entry name" value="HTH-TYPE TRANSCRIPTIONAL REGULATOR"/>
    <property type="match status" value="1"/>
</dbReference>
<evidence type="ECO:0000256" key="4">
    <source>
        <dbReference type="ARBA" id="ARBA00023163"/>
    </source>
</evidence>
<dbReference type="SUPFAM" id="SSF53850">
    <property type="entry name" value="Periplasmic binding protein-like II"/>
    <property type="match status" value="1"/>
</dbReference>
<sequence>MRKIVNPLFETFVTLYETKNFTKAGELLFISQPTVTVRIKKLEEELGVSLFYRGFNQEITPTPAASVLYKSAVRYLREWEQLQADLLKRELARSPFKIATSQSAGTKILPSVLKAIEPFLDKIDVNVIMTDSETVLSMIDNHTAHFGIIEKPLASDSIDAFEISKDELVLAGDLSNGVFFRREYGSGVGYFTSKFLKEREWKPRHIIQINNNDVIVAQIKAGLGASLISKSFVEEGMPYVTLGEKYKRKFTGIYFSEEKNPLIKAIIDEIKDKIKLLKV</sequence>
<reference evidence="6 7" key="1">
    <citation type="submission" date="2014-12" db="EMBL/GenBank/DDBJ databases">
        <title>Draft genome sequences of 10 type strains of Lactococcus.</title>
        <authorList>
            <person name="Sun Z."/>
            <person name="Zhong Z."/>
            <person name="Liu W."/>
            <person name="Zhang W."/>
            <person name="Zhang H."/>
        </authorList>
    </citation>
    <scope>NUCLEOTIDE SEQUENCE [LARGE SCALE GENOMIC DNA]</scope>
    <source>
        <strain evidence="6 7">JCM 16395</strain>
    </source>
</reference>
<dbReference type="Pfam" id="PF00126">
    <property type="entry name" value="HTH_1"/>
    <property type="match status" value="1"/>
</dbReference>
<proteinExistence type="inferred from homology"/>
<evidence type="ECO:0000256" key="2">
    <source>
        <dbReference type="ARBA" id="ARBA00023015"/>
    </source>
</evidence>
<dbReference type="SUPFAM" id="SSF46785">
    <property type="entry name" value="Winged helix' DNA-binding domain"/>
    <property type="match status" value="1"/>
</dbReference>
<evidence type="ECO:0000256" key="1">
    <source>
        <dbReference type="ARBA" id="ARBA00009437"/>
    </source>
</evidence>
<comment type="similarity">
    <text evidence="1">Belongs to the LysR transcriptional regulatory family.</text>
</comment>
<evidence type="ECO:0000313" key="6">
    <source>
        <dbReference type="EMBL" id="PCR99234.1"/>
    </source>
</evidence>
<comment type="caution">
    <text evidence="6">The sequence shown here is derived from an EMBL/GenBank/DDBJ whole genome shotgun (WGS) entry which is preliminary data.</text>
</comment>
<dbReference type="PANTHER" id="PTHR30126:SF40">
    <property type="entry name" value="HTH-TYPE TRANSCRIPTIONAL REGULATOR GLTR"/>
    <property type="match status" value="1"/>
</dbReference>
<evidence type="ECO:0000256" key="3">
    <source>
        <dbReference type="ARBA" id="ARBA00023125"/>
    </source>
</evidence>
<dbReference type="PROSITE" id="PS50931">
    <property type="entry name" value="HTH_LYSR"/>
    <property type="match status" value="1"/>
</dbReference>
<keyword evidence="4" id="KW-0804">Transcription</keyword>
<feature type="domain" description="HTH lysR-type" evidence="5">
    <location>
        <begin position="8"/>
        <end position="62"/>
    </location>
</feature>
<evidence type="ECO:0000313" key="7">
    <source>
        <dbReference type="Proteomes" id="UP000218181"/>
    </source>
</evidence>
<dbReference type="Proteomes" id="UP000218181">
    <property type="component" value="Unassembled WGS sequence"/>
</dbReference>
<dbReference type="EMBL" id="JXJU01000010">
    <property type="protein sequence ID" value="PCR99234.1"/>
    <property type="molecule type" value="Genomic_DNA"/>
</dbReference>
<evidence type="ECO:0000259" key="5">
    <source>
        <dbReference type="PROSITE" id="PS50931"/>
    </source>
</evidence>
<organism evidence="6 7">
    <name type="scientific">Lactococcus fujiensis JCM 16395</name>
    <dbReference type="NCBI Taxonomy" id="1291764"/>
    <lineage>
        <taxon>Bacteria</taxon>
        <taxon>Bacillati</taxon>
        <taxon>Bacillota</taxon>
        <taxon>Bacilli</taxon>
        <taxon>Lactobacillales</taxon>
        <taxon>Streptococcaceae</taxon>
        <taxon>Lactococcus</taxon>
    </lineage>
</organism>
<keyword evidence="2" id="KW-0805">Transcription regulation</keyword>
<dbReference type="InterPro" id="IPR005119">
    <property type="entry name" value="LysR_subst-bd"/>
</dbReference>
<dbReference type="AlphaFoldDB" id="A0A2A5RJE5"/>
<dbReference type="PRINTS" id="PR00039">
    <property type="entry name" value="HTHLYSR"/>
</dbReference>
<dbReference type="InterPro" id="IPR036390">
    <property type="entry name" value="WH_DNA-bd_sf"/>
</dbReference>
<keyword evidence="3" id="KW-0238">DNA-binding</keyword>
<keyword evidence="7" id="KW-1185">Reference proteome</keyword>
<dbReference type="Pfam" id="PF03466">
    <property type="entry name" value="LysR_substrate"/>
    <property type="match status" value="1"/>
</dbReference>
<dbReference type="Gene3D" id="1.10.10.10">
    <property type="entry name" value="Winged helix-like DNA-binding domain superfamily/Winged helix DNA-binding domain"/>
    <property type="match status" value="1"/>
</dbReference>
<dbReference type="InterPro" id="IPR036388">
    <property type="entry name" value="WH-like_DNA-bd_sf"/>
</dbReference>
<dbReference type="Gene3D" id="3.40.190.290">
    <property type="match status" value="1"/>
</dbReference>